<dbReference type="Gene3D" id="1.10.4080.10">
    <property type="entry name" value="ADP-ribosylation/Crystallin J1"/>
    <property type="match status" value="1"/>
</dbReference>
<dbReference type="Proteomes" id="UP001595798">
    <property type="component" value="Unassembled WGS sequence"/>
</dbReference>
<dbReference type="EC" id="3.2.2.-" evidence="1"/>
<dbReference type="InterPro" id="IPR050792">
    <property type="entry name" value="ADP-ribosylglycohydrolase"/>
</dbReference>
<dbReference type="InterPro" id="IPR005502">
    <property type="entry name" value="Ribosyl_crysJ1"/>
</dbReference>
<proteinExistence type="predicted"/>
<keyword evidence="1" id="KW-0326">Glycosidase</keyword>
<accession>A0ABV8QC81</accession>
<dbReference type="EMBL" id="JBHSDI010000001">
    <property type="protein sequence ID" value="MFC4257484.1"/>
    <property type="molecule type" value="Genomic_DNA"/>
</dbReference>
<reference evidence="2" key="1">
    <citation type="journal article" date="2019" name="Int. J. Syst. Evol. Microbiol.">
        <title>The Global Catalogue of Microorganisms (GCM) 10K type strain sequencing project: providing services to taxonomists for standard genome sequencing and annotation.</title>
        <authorList>
            <consortium name="The Broad Institute Genomics Platform"/>
            <consortium name="The Broad Institute Genome Sequencing Center for Infectious Disease"/>
            <person name="Wu L."/>
            <person name="Ma J."/>
        </authorList>
    </citation>
    <scope>NUCLEOTIDE SEQUENCE [LARGE SCALE GENOMIC DNA]</scope>
    <source>
        <strain evidence="2">CECT 7297</strain>
    </source>
</reference>
<dbReference type="PANTHER" id="PTHR16222:SF17">
    <property type="entry name" value="SELENOPROTEIN J"/>
    <property type="match status" value="1"/>
</dbReference>
<keyword evidence="1" id="KW-0378">Hydrolase</keyword>
<evidence type="ECO:0000313" key="1">
    <source>
        <dbReference type="EMBL" id="MFC4257484.1"/>
    </source>
</evidence>
<dbReference type="SUPFAM" id="SSF101478">
    <property type="entry name" value="ADP-ribosylglycohydrolase"/>
    <property type="match status" value="2"/>
</dbReference>
<sequence length="391" mass="42297">MNRNTSAGMAPRLINALAGGWVADAASLGLHWLYDSQRILEVGGQSPEFLPPKADYFKGGFGYFAHEGKQSGDISHYGAATGVMTDSLLASEGRLDIRDYQRRFRAFFGPGGQWQGYIDNPTRVTLDNLNTIEQKAIDQGLSGVSAELTDKQKRILVQKVLPYTRRLSGDQLAEPVRRAISLTYQESGIQEAGVHLAETIDQHLLPESGADDMQLPVVSKLPPLVACYWGSGRLLEITEAAVRVTNHNDEAVAWAKCAATLLDQLFQGKPLAAALESAKARAPDQENLDNARSGSSLDAVKAGDTFGRTCYLHEAMPVIFHILNHADSYADAVRANIHCGGDSCGRAWIIGPAMAALHGVGGERGIPLSWLARVTGAPDILTDIERLVNRQ</sequence>
<name>A0ABV8QC81_9GAMM</name>
<dbReference type="PANTHER" id="PTHR16222">
    <property type="entry name" value="ADP-RIBOSYLGLYCOHYDROLASE"/>
    <property type="match status" value="1"/>
</dbReference>
<dbReference type="RefSeq" id="WP_379884645.1">
    <property type="nucleotide sequence ID" value="NZ_JBHSDI010000001.1"/>
</dbReference>
<dbReference type="GO" id="GO:0016798">
    <property type="term" value="F:hydrolase activity, acting on glycosyl bonds"/>
    <property type="evidence" value="ECO:0007669"/>
    <property type="project" value="UniProtKB-KW"/>
</dbReference>
<organism evidence="1 2">
    <name type="scientific">Marinobacter lacisalsi</name>
    <dbReference type="NCBI Taxonomy" id="475979"/>
    <lineage>
        <taxon>Bacteria</taxon>
        <taxon>Pseudomonadati</taxon>
        <taxon>Pseudomonadota</taxon>
        <taxon>Gammaproteobacteria</taxon>
        <taxon>Pseudomonadales</taxon>
        <taxon>Marinobacteraceae</taxon>
        <taxon>Marinobacter</taxon>
    </lineage>
</organism>
<dbReference type="Pfam" id="PF03747">
    <property type="entry name" value="ADP_ribosyl_GH"/>
    <property type="match status" value="2"/>
</dbReference>
<keyword evidence="2" id="KW-1185">Reference proteome</keyword>
<evidence type="ECO:0000313" key="2">
    <source>
        <dbReference type="Proteomes" id="UP001595798"/>
    </source>
</evidence>
<protein>
    <submittedName>
        <fullName evidence="1">ADP-ribosylglycohydrolase family protein</fullName>
        <ecNumber evidence="1">3.2.2.-</ecNumber>
    </submittedName>
</protein>
<comment type="caution">
    <text evidence="1">The sequence shown here is derived from an EMBL/GenBank/DDBJ whole genome shotgun (WGS) entry which is preliminary data.</text>
</comment>
<gene>
    <name evidence="1" type="ORF">ACFOZ5_00400</name>
</gene>
<dbReference type="InterPro" id="IPR036705">
    <property type="entry name" value="Ribosyl_crysJ1_sf"/>
</dbReference>